<keyword evidence="13" id="KW-0904">Protein phosphatase</keyword>
<dbReference type="InterPro" id="IPR004358">
    <property type="entry name" value="Sig_transdc_His_kin-like_C"/>
</dbReference>
<dbReference type="Pfam" id="PF02518">
    <property type="entry name" value="HATPase_c"/>
    <property type="match status" value="1"/>
</dbReference>
<evidence type="ECO:0000256" key="2">
    <source>
        <dbReference type="ARBA" id="ARBA00001936"/>
    </source>
</evidence>
<comment type="caution">
    <text evidence="22">The sequence shown here is derived from an EMBL/GenBank/DDBJ whole genome shotgun (WGS) entry which is preliminary data.</text>
</comment>
<dbReference type="GO" id="GO:0004721">
    <property type="term" value="F:phosphoprotein phosphatase activity"/>
    <property type="evidence" value="ECO:0007669"/>
    <property type="project" value="UniProtKB-KW"/>
</dbReference>
<evidence type="ECO:0000259" key="20">
    <source>
        <dbReference type="PROSITE" id="PS50109"/>
    </source>
</evidence>
<feature type="transmembrane region" description="Helical" evidence="19">
    <location>
        <begin position="21"/>
        <end position="51"/>
    </location>
</feature>
<dbReference type="PROSITE" id="PS50885">
    <property type="entry name" value="HAMP"/>
    <property type="match status" value="1"/>
</dbReference>
<evidence type="ECO:0000256" key="10">
    <source>
        <dbReference type="ARBA" id="ARBA00022801"/>
    </source>
</evidence>
<feature type="domain" description="Histidine kinase" evidence="20">
    <location>
        <begin position="143"/>
        <end position="391"/>
    </location>
</feature>
<sequence>MWRAGAGPDRARPRRMTARRHGATLAATVTRAVAWPGAVMLLAIGALLFTLDGARLWWWPAGGGLLVALLVVLHRAVARLVSGPLRQIERQLDEPSRSLARDRRDEMGDLVAALNRVLAGQQERAAQREVQSFRLGRVESRTGLVHNVRNALSPISAILSHGLAQPPVAERETIERAIGELAGEDVPPERRARLAAYVMAVIAAAERARGERLARLETGRTALANVLEIVGQPHDGAAEPSMIERCDVTDLIARNGAIARYGDGQSIAVAFPAQPAWVRANRVILGQVIGNLFRNAGEAIAARPHAAGRIDVTVARGAKAVTVVIADDGEGFDPVAAPMLFQRGYSTRRGQSGGLGLHWSANWMAAMGGSLRLESDGPGRGARAILTLPTA</sequence>
<dbReference type="EC" id="2.7.13.3" evidence="5"/>
<accession>A0A2W5B8C8</accession>
<dbReference type="GO" id="GO:0000160">
    <property type="term" value="P:phosphorelay signal transduction system"/>
    <property type="evidence" value="ECO:0007669"/>
    <property type="project" value="UniProtKB-KW"/>
</dbReference>
<comment type="cofactor">
    <cofactor evidence="3">
        <name>Mg(2+)</name>
        <dbReference type="ChEBI" id="CHEBI:18420"/>
    </cofactor>
</comment>
<evidence type="ECO:0000256" key="14">
    <source>
        <dbReference type="ARBA" id="ARBA00023012"/>
    </source>
</evidence>
<evidence type="ECO:0000256" key="5">
    <source>
        <dbReference type="ARBA" id="ARBA00012438"/>
    </source>
</evidence>
<dbReference type="InterPro" id="IPR003594">
    <property type="entry name" value="HATPase_dom"/>
</dbReference>
<dbReference type="Gene3D" id="3.30.565.10">
    <property type="entry name" value="Histidine kinase-like ATPase, C-terminal domain"/>
    <property type="match status" value="1"/>
</dbReference>
<evidence type="ECO:0000256" key="18">
    <source>
        <dbReference type="ARBA" id="ARBA00041776"/>
    </source>
</evidence>
<evidence type="ECO:0000256" key="3">
    <source>
        <dbReference type="ARBA" id="ARBA00001946"/>
    </source>
</evidence>
<evidence type="ECO:0000256" key="6">
    <source>
        <dbReference type="ARBA" id="ARBA00022553"/>
    </source>
</evidence>
<organism evidence="22 23">
    <name type="scientific">Sphingomonas hengshuiensis</name>
    <dbReference type="NCBI Taxonomy" id="1609977"/>
    <lineage>
        <taxon>Bacteria</taxon>
        <taxon>Pseudomonadati</taxon>
        <taxon>Pseudomonadota</taxon>
        <taxon>Alphaproteobacteria</taxon>
        <taxon>Sphingomonadales</taxon>
        <taxon>Sphingomonadaceae</taxon>
        <taxon>Sphingomonas</taxon>
    </lineage>
</organism>
<comment type="subcellular location">
    <subcellularLocation>
        <location evidence="4">Membrane</location>
    </subcellularLocation>
</comment>
<evidence type="ECO:0000256" key="4">
    <source>
        <dbReference type="ARBA" id="ARBA00004370"/>
    </source>
</evidence>
<evidence type="ECO:0000256" key="7">
    <source>
        <dbReference type="ARBA" id="ARBA00022679"/>
    </source>
</evidence>
<keyword evidence="16" id="KW-0464">Manganese</keyword>
<keyword evidence="19" id="KW-0472">Membrane</keyword>
<dbReference type="InterPro" id="IPR036890">
    <property type="entry name" value="HATPase_C_sf"/>
</dbReference>
<dbReference type="InterPro" id="IPR050980">
    <property type="entry name" value="2C_sensor_his_kinase"/>
</dbReference>
<keyword evidence="19" id="KW-0812">Transmembrane</keyword>
<name>A0A2W5B8C8_9SPHN</name>
<dbReference type="PANTHER" id="PTHR44936:SF9">
    <property type="entry name" value="SENSOR PROTEIN CREC"/>
    <property type="match status" value="1"/>
</dbReference>
<evidence type="ECO:0000256" key="1">
    <source>
        <dbReference type="ARBA" id="ARBA00000085"/>
    </source>
</evidence>
<keyword evidence="10" id="KW-0378">Hydrolase</keyword>
<evidence type="ECO:0000256" key="13">
    <source>
        <dbReference type="ARBA" id="ARBA00022912"/>
    </source>
</evidence>
<keyword evidence="15" id="KW-0346">Stress response</keyword>
<dbReference type="EMBL" id="QFNF01000008">
    <property type="protein sequence ID" value="PZO79191.1"/>
    <property type="molecule type" value="Genomic_DNA"/>
</dbReference>
<dbReference type="PANTHER" id="PTHR44936">
    <property type="entry name" value="SENSOR PROTEIN CREC"/>
    <property type="match status" value="1"/>
</dbReference>
<evidence type="ECO:0000256" key="16">
    <source>
        <dbReference type="ARBA" id="ARBA00023211"/>
    </source>
</evidence>
<keyword evidence="8" id="KW-0547">Nucleotide-binding</keyword>
<evidence type="ECO:0000256" key="12">
    <source>
        <dbReference type="ARBA" id="ARBA00022842"/>
    </source>
</evidence>
<evidence type="ECO:0000313" key="22">
    <source>
        <dbReference type="EMBL" id="PZO79191.1"/>
    </source>
</evidence>
<dbReference type="AlphaFoldDB" id="A0A2W5B8C8"/>
<gene>
    <name evidence="22" type="ORF">DI632_05065</name>
</gene>
<keyword evidence="6" id="KW-0597">Phosphoprotein</keyword>
<dbReference type="SUPFAM" id="SSF55874">
    <property type="entry name" value="ATPase domain of HSP90 chaperone/DNA topoisomerase II/histidine kinase"/>
    <property type="match status" value="1"/>
</dbReference>
<dbReference type="PRINTS" id="PR00344">
    <property type="entry name" value="BCTRLSENSOR"/>
</dbReference>
<keyword evidence="12" id="KW-0460">Magnesium</keyword>
<evidence type="ECO:0000256" key="8">
    <source>
        <dbReference type="ARBA" id="ARBA00022741"/>
    </source>
</evidence>
<dbReference type="GO" id="GO:0016020">
    <property type="term" value="C:membrane"/>
    <property type="evidence" value="ECO:0007669"/>
    <property type="project" value="UniProtKB-SubCell"/>
</dbReference>
<keyword evidence="9" id="KW-0418">Kinase</keyword>
<comment type="catalytic activity">
    <reaction evidence="1">
        <text>ATP + protein L-histidine = ADP + protein N-phospho-L-histidine.</text>
        <dbReference type="EC" id="2.7.13.3"/>
    </reaction>
</comment>
<feature type="domain" description="HAMP" evidence="21">
    <location>
        <begin position="79"/>
        <end position="126"/>
    </location>
</feature>
<dbReference type="GO" id="GO:0005524">
    <property type="term" value="F:ATP binding"/>
    <property type="evidence" value="ECO:0007669"/>
    <property type="project" value="UniProtKB-KW"/>
</dbReference>
<dbReference type="GO" id="GO:0004673">
    <property type="term" value="F:protein histidine kinase activity"/>
    <property type="evidence" value="ECO:0007669"/>
    <property type="project" value="UniProtKB-EC"/>
</dbReference>
<evidence type="ECO:0000256" key="19">
    <source>
        <dbReference type="SAM" id="Phobius"/>
    </source>
</evidence>
<reference evidence="22 23" key="1">
    <citation type="submission" date="2017-08" db="EMBL/GenBank/DDBJ databases">
        <title>Infants hospitalized years apart are colonized by the same room-sourced microbial strains.</title>
        <authorList>
            <person name="Brooks B."/>
            <person name="Olm M.R."/>
            <person name="Firek B.A."/>
            <person name="Baker R."/>
            <person name="Thomas B.C."/>
            <person name="Morowitz M.J."/>
            <person name="Banfield J.F."/>
        </authorList>
    </citation>
    <scope>NUCLEOTIDE SEQUENCE [LARGE SCALE GENOMIC DNA]</scope>
    <source>
        <strain evidence="22">S2_018_000_R3_110</strain>
    </source>
</reference>
<evidence type="ECO:0000256" key="11">
    <source>
        <dbReference type="ARBA" id="ARBA00022840"/>
    </source>
</evidence>
<evidence type="ECO:0000313" key="23">
    <source>
        <dbReference type="Proteomes" id="UP000248614"/>
    </source>
</evidence>
<dbReference type="PROSITE" id="PS50109">
    <property type="entry name" value="HIS_KIN"/>
    <property type="match status" value="1"/>
</dbReference>
<keyword evidence="7" id="KW-0808">Transferase</keyword>
<evidence type="ECO:0000256" key="17">
    <source>
        <dbReference type="ARBA" id="ARBA00040454"/>
    </source>
</evidence>
<proteinExistence type="predicted"/>
<comment type="cofactor">
    <cofactor evidence="2">
        <name>Mn(2+)</name>
        <dbReference type="ChEBI" id="CHEBI:29035"/>
    </cofactor>
</comment>
<evidence type="ECO:0000259" key="21">
    <source>
        <dbReference type="PROSITE" id="PS50885"/>
    </source>
</evidence>
<keyword evidence="11" id="KW-0067">ATP-binding</keyword>
<keyword evidence="19" id="KW-1133">Transmembrane helix</keyword>
<evidence type="ECO:0000256" key="9">
    <source>
        <dbReference type="ARBA" id="ARBA00022777"/>
    </source>
</evidence>
<dbReference type="SMART" id="SM00387">
    <property type="entry name" value="HATPase_c"/>
    <property type="match status" value="1"/>
</dbReference>
<protein>
    <recommendedName>
        <fullName evidence="17">Signal transduction histidine-protein kinase/phosphatase MprB</fullName>
        <ecNumber evidence="5">2.7.13.3</ecNumber>
    </recommendedName>
    <alternativeName>
        <fullName evidence="18">Mycobacterial persistence regulator B</fullName>
    </alternativeName>
</protein>
<feature type="transmembrane region" description="Helical" evidence="19">
    <location>
        <begin position="57"/>
        <end position="77"/>
    </location>
</feature>
<dbReference type="InterPro" id="IPR005467">
    <property type="entry name" value="His_kinase_dom"/>
</dbReference>
<keyword evidence="14" id="KW-0902">Two-component regulatory system</keyword>
<dbReference type="Proteomes" id="UP000248614">
    <property type="component" value="Unassembled WGS sequence"/>
</dbReference>
<dbReference type="InterPro" id="IPR003660">
    <property type="entry name" value="HAMP_dom"/>
</dbReference>
<evidence type="ECO:0000256" key="15">
    <source>
        <dbReference type="ARBA" id="ARBA00023016"/>
    </source>
</evidence>